<feature type="signal peptide" evidence="1">
    <location>
        <begin position="1"/>
        <end position="21"/>
    </location>
</feature>
<dbReference type="AlphaFoldDB" id="A0AAV2REZ8"/>
<sequence>MNFLAVILCLGVAIASPQGRGVSIGGAGGTGRAIGGGIGGGFFRRPNVITNNHATTCGQWQRACYGQGLNTVNAFPVIPFFVQCQAAAAARNNFLIRIDFDGTVTPTNSFGQAVEDIEVQANCFTIQCQQEAFTNQLKIERFLQEVEFCGGNRR</sequence>
<protein>
    <submittedName>
        <fullName evidence="2">Uncharacterized protein</fullName>
    </submittedName>
</protein>
<reference evidence="2 3" key="1">
    <citation type="submission" date="2024-05" db="EMBL/GenBank/DDBJ databases">
        <authorList>
            <person name="Wallberg A."/>
        </authorList>
    </citation>
    <scope>NUCLEOTIDE SEQUENCE [LARGE SCALE GENOMIC DNA]</scope>
</reference>
<feature type="chain" id="PRO_5043348781" evidence="1">
    <location>
        <begin position="22"/>
        <end position="154"/>
    </location>
</feature>
<evidence type="ECO:0000313" key="3">
    <source>
        <dbReference type="Proteomes" id="UP001497623"/>
    </source>
</evidence>
<accession>A0AAV2REZ8</accession>
<comment type="caution">
    <text evidence="2">The sequence shown here is derived from an EMBL/GenBank/DDBJ whole genome shotgun (WGS) entry which is preliminary data.</text>
</comment>
<keyword evidence="3" id="KW-1185">Reference proteome</keyword>
<dbReference type="Proteomes" id="UP001497623">
    <property type="component" value="Unassembled WGS sequence"/>
</dbReference>
<evidence type="ECO:0000256" key="1">
    <source>
        <dbReference type="SAM" id="SignalP"/>
    </source>
</evidence>
<evidence type="ECO:0000313" key="2">
    <source>
        <dbReference type="EMBL" id="CAL4124327.1"/>
    </source>
</evidence>
<keyword evidence="1" id="KW-0732">Signal</keyword>
<dbReference type="EMBL" id="CAXKWB010022416">
    <property type="protein sequence ID" value="CAL4124327.1"/>
    <property type="molecule type" value="Genomic_DNA"/>
</dbReference>
<name>A0AAV2REZ8_MEGNR</name>
<organism evidence="2 3">
    <name type="scientific">Meganyctiphanes norvegica</name>
    <name type="common">Northern krill</name>
    <name type="synonym">Thysanopoda norvegica</name>
    <dbReference type="NCBI Taxonomy" id="48144"/>
    <lineage>
        <taxon>Eukaryota</taxon>
        <taxon>Metazoa</taxon>
        <taxon>Ecdysozoa</taxon>
        <taxon>Arthropoda</taxon>
        <taxon>Crustacea</taxon>
        <taxon>Multicrustacea</taxon>
        <taxon>Malacostraca</taxon>
        <taxon>Eumalacostraca</taxon>
        <taxon>Eucarida</taxon>
        <taxon>Euphausiacea</taxon>
        <taxon>Euphausiidae</taxon>
        <taxon>Meganyctiphanes</taxon>
    </lineage>
</organism>
<gene>
    <name evidence="2" type="ORF">MNOR_LOCUS24426</name>
</gene>
<proteinExistence type="predicted"/>